<reference evidence="1" key="1">
    <citation type="journal article" date="2015" name="Nature">
        <title>Complex archaea that bridge the gap between prokaryotes and eukaryotes.</title>
        <authorList>
            <person name="Spang A."/>
            <person name="Saw J.H."/>
            <person name="Jorgensen S.L."/>
            <person name="Zaremba-Niedzwiedzka K."/>
            <person name="Martijn J."/>
            <person name="Lind A.E."/>
            <person name="van Eijk R."/>
            <person name="Schleper C."/>
            <person name="Guy L."/>
            <person name="Ettema T.J."/>
        </authorList>
    </citation>
    <scope>NUCLEOTIDE SEQUENCE</scope>
</reference>
<protein>
    <recommendedName>
        <fullName evidence="2">EF-hand domain-containing protein</fullName>
    </recommendedName>
</protein>
<sequence length="135" mass="14743">MFLFLKTVVFLDSCFSGRGDRSVVAEGTRPIGLSIKNPVIASGRTVVISAAEGTQASSFYKESGHGLFTYFLLLGLKGEADSDSDGWVDVEELFTYLKPNVSKLARRINREQTPTIFPSAGSMDTLMELKLSKPD</sequence>
<proteinExistence type="predicted"/>
<evidence type="ECO:0000313" key="1">
    <source>
        <dbReference type="EMBL" id="KKK90070.1"/>
    </source>
</evidence>
<gene>
    <name evidence="1" type="ORF">LCGC14_2726770</name>
</gene>
<comment type="caution">
    <text evidence="1">The sequence shown here is derived from an EMBL/GenBank/DDBJ whole genome shotgun (WGS) entry which is preliminary data.</text>
</comment>
<dbReference type="InterPro" id="IPR018247">
    <property type="entry name" value="EF_Hand_1_Ca_BS"/>
</dbReference>
<dbReference type="Gene3D" id="3.40.50.1460">
    <property type="match status" value="1"/>
</dbReference>
<name>A0A0F8ZVW5_9ZZZZ</name>
<dbReference type="AlphaFoldDB" id="A0A0F8ZVW5"/>
<accession>A0A0F8ZVW5</accession>
<dbReference type="PROSITE" id="PS00018">
    <property type="entry name" value="EF_HAND_1"/>
    <property type="match status" value="1"/>
</dbReference>
<organism evidence="1">
    <name type="scientific">marine sediment metagenome</name>
    <dbReference type="NCBI Taxonomy" id="412755"/>
    <lineage>
        <taxon>unclassified sequences</taxon>
        <taxon>metagenomes</taxon>
        <taxon>ecological metagenomes</taxon>
    </lineage>
</organism>
<dbReference type="EMBL" id="LAZR01049257">
    <property type="protein sequence ID" value="KKK90070.1"/>
    <property type="molecule type" value="Genomic_DNA"/>
</dbReference>
<evidence type="ECO:0008006" key="2">
    <source>
        <dbReference type="Google" id="ProtNLM"/>
    </source>
</evidence>